<comment type="caution">
    <text evidence="2">The sequence shown here is derived from an EMBL/GenBank/DDBJ whole genome shotgun (WGS) entry which is preliminary data.</text>
</comment>
<feature type="chain" id="PRO_5046563690" evidence="1">
    <location>
        <begin position="24"/>
        <end position="446"/>
    </location>
</feature>
<evidence type="ECO:0000313" key="3">
    <source>
        <dbReference type="Proteomes" id="UP001191019"/>
    </source>
</evidence>
<reference evidence="2 3" key="1">
    <citation type="journal article" date="2018" name="bioRxiv">
        <title>Evidence of independent acquisition and adaption of ultra-small bacteria to human hosts across the highly diverse yet reduced genomes of the phylum Saccharibacteria.</title>
        <authorList>
            <person name="McLean J.S."/>
            <person name="Bor B."/>
            <person name="To T.T."/>
            <person name="Liu Q."/>
            <person name="Kearns K.A."/>
            <person name="Solden L.M."/>
            <person name="Wrighton K.C."/>
            <person name="He X."/>
            <person name="Shi W."/>
        </authorList>
    </citation>
    <scope>NUCLEOTIDE SEQUENCE [LARGE SCALE GENOMIC DNA]</scope>
    <source>
        <strain evidence="2 3">TM7_G3_2_Rum_HOT_351B</strain>
    </source>
</reference>
<protein>
    <submittedName>
        <fullName evidence="2">Uncharacterized protein</fullName>
    </submittedName>
</protein>
<dbReference type="Proteomes" id="UP001191019">
    <property type="component" value="Unassembled WGS sequence"/>
</dbReference>
<reference evidence="2 3" key="2">
    <citation type="journal article" date="2020" name="Cell Rep.">
        <title>Acquisition and Adaptation of Ultra-small Parasitic Reduced Genome Bacteria to Mammalian Hosts.</title>
        <authorList>
            <person name="McLean J.S."/>
            <person name="Bor B."/>
            <person name="Kerns K.A."/>
            <person name="Liu Q."/>
            <person name="To T.T."/>
            <person name="Solden L."/>
            <person name="Hendrickson E.L."/>
            <person name="Wrighton K."/>
            <person name="Shi W."/>
            <person name="He X."/>
        </authorList>
    </citation>
    <scope>NUCLEOTIDE SEQUENCE [LARGE SCALE GENOMIC DNA]</scope>
    <source>
        <strain evidence="2 3">TM7_G3_2_Rum_HOT_351B</strain>
    </source>
</reference>
<dbReference type="SUPFAM" id="SSF58104">
    <property type="entry name" value="Methyl-accepting chemotaxis protein (MCP) signaling domain"/>
    <property type="match status" value="1"/>
</dbReference>
<dbReference type="InterPro" id="IPR023908">
    <property type="entry name" value="xxxLxxG_rpt"/>
</dbReference>
<name>A0ABY0FLR6_9BACT</name>
<dbReference type="RefSeq" id="WP_129734756.1">
    <property type="nucleotide sequence ID" value="NZ_PRLM01000003.1"/>
</dbReference>
<evidence type="ECO:0000313" key="2">
    <source>
        <dbReference type="EMBL" id="RYC74790.1"/>
    </source>
</evidence>
<keyword evidence="1" id="KW-0732">Signal</keyword>
<evidence type="ECO:0000256" key="1">
    <source>
        <dbReference type="SAM" id="SignalP"/>
    </source>
</evidence>
<dbReference type="EMBL" id="PRLM01000003">
    <property type="protein sequence ID" value="RYC74790.1"/>
    <property type="molecule type" value="Genomic_DNA"/>
</dbReference>
<dbReference type="Gene3D" id="1.10.287.950">
    <property type="entry name" value="Methyl-accepting chemotaxis protein"/>
    <property type="match status" value="1"/>
</dbReference>
<gene>
    <name evidence="2" type="ORF">G3RUM_00335</name>
</gene>
<keyword evidence="3" id="KW-1185">Reference proteome</keyword>
<organism evidence="2 3">
    <name type="scientific">Candidatus Nanosyncoccus alces</name>
    <dbReference type="NCBI Taxonomy" id="2171997"/>
    <lineage>
        <taxon>Bacteria</taxon>
        <taxon>Candidatus Saccharimonadota</taxon>
        <taxon>Candidatus Nanosyncoccalia</taxon>
        <taxon>Candidatus Nanosyncoccales</taxon>
        <taxon>Candidatus Nanosyncoccaceae</taxon>
        <taxon>Candidatus Nanosyncoccus</taxon>
    </lineage>
</organism>
<sequence length="446" mass="47278">MKKPLIFASTLITTLLLSSVATLAIGSTSSAETDNTPQNLITTSTDLATDNIKKIVSEKSNTYVITDTTGTTNKTFVGNTLAEDETLPVEMKIHYFLDGAELSADDLASKSGHIKITYSFSATSTYQNKLVPFLTVTGLSLDSAKFNNVKIDNGKIISESDNITLLGYTFAGLNQDFNTDFLPDTFTIEADTTNFELGTVYSFATNELFAEIDTSKINSIDNLINSVNELGNSLDQIIAGTNDLNNGLGALTAGITKLQAGATSLNTGANDLATGAAKLSDGLNSLVAFDNEILAKAYSAVNQVTATAESIIAKYDVDPTLVAELTAPIVEYYNKINTAVTTYTGNIEALANGANDLSTGATNLAAGTAELKIGIDNLAVGANQLATGSQTLQSGLTTFKTQGIDKLVNFANQDLNSFLYNFRQTVTAAQNYKAHTKLIFKTPSIK</sequence>
<accession>A0ABY0FLR6</accession>
<feature type="signal peptide" evidence="1">
    <location>
        <begin position="1"/>
        <end position="23"/>
    </location>
</feature>
<proteinExistence type="predicted"/>
<dbReference type="NCBIfam" id="TIGR03057">
    <property type="entry name" value="xxxLxxG_by_4"/>
    <property type="match status" value="2"/>
</dbReference>